<feature type="non-terminal residue" evidence="1">
    <location>
        <position position="56"/>
    </location>
</feature>
<gene>
    <name evidence="1" type="ORF">M9458_045694</name>
</gene>
<dbReference type="Proteomes" id="UP001529510">
    <property type="component" value="Unassembled WGS sequence"/>
</dbReference>
<dbReference type="AlphaFoldDB" id="A0ABD0N7M6"/>
<protein>
    <submittedName>
        <fullName evidence="1">Uncharacterized protein</fullName>
    </submittedName>
</protein>
<dbReference type="PANTHER" id="PTHR45845">
    <property type="entry name" value="RHO GUANINE NUCLEOTIDE EXCHANGE FACTOR-RELATED"/>
    <property type="match status" value="1"/>
</dbReference>
<accession>A0ABD0N7M6</accession>
<feature type="non-terminal residue" evidence="1">
    <location>
        <position position="1"/>
    </location>
</feature>
<dbReference type="EMBL" id="JAMKFB020000023">
    <property type="protein sequence ID" value="KAL0157618.1"/>
    <property type="molecule type" value="Genomic_DNA"/>
</dbReference>
<dbReference type="PANTHER" id="PTHR45845:SF2">
    <property type="entry name" value="RIKEN CDNA D630003M21 GENE"/>
    <property type="match status" value="1"/>
</dbReference>
<evidence type="ECO:0000313" key="2">
    <source>
        <dbReference type="Proteomes" id="UP001529510"/>
    </source>
</evidence>
<keyword evidence="2" id="KW-1185">Reference proteome</keyword>
<comment type="caution">
    <text evidence="1">The sequence shown here is derived from an EMBL/GenBank/DDBJ whole genome shotgun (WGS) entry which is preliminary data.</text>
</comment>
<proteinExistence type="predicted"/>
<reference evidence="1 2" key="1">
    <citation type="submission" date="2024-05" db="EMBL/GenBank/DDBJ databases">
        <title>Genome sequencing and assembly of Indian major carp, Cirrhinus mrigala (Hamilton, 1822).</title>
        <authorList>
            <person name="Mohindra V."/>
            <person name="Chowdhury L.M."/>
            <person name="Lal K."/>
            <person name="Jena J.K."/>
        </authorList>
    </citation>
    <scope>NUCLEOTIDE SEQUENCE [LARGE SCALE GENOMIC DNA]</scope>
    <source>
        <strain evidence="1">CM1030</strain>
        <tissue evidence="1">Blood</tissue>
    </source>
</reference>
<evidence type="ECO:0000313" key="1">
    <source>
        <dbReference type="EMBL" id="KAL0157618.1"/>
    </source>
</evidence>
<name>A0ABD0N7M6_CIRMR</name>
<sequence>SLDSSIQSCLSALYPPFEVTASTVIEGRYHGDALQCLNDFLIPARNLLESVQQAAC</sequence>
<dbReference type="InterPro" id="IPR052231">
    <property type="entry name" value="Rho_GEF_signaling-related"/>
</dbReference>
<organism evidence="1 2">
    <name type="scientific">Cirrhinus mrigala</name>
    <name type="common">Mrigala</name>
    <dbReference type="NCBI Taxonomy" id="683832"/>
    <lineage>
        <taxon>Eukaryota</taxon>
        <taxon>Metazoa</taxon>
        <taxon>Chordata</taxon>
        <taxon>Craniata</taxon>
        <taxon>Vertebrata</taxon>
        <taxon>Euteleostomi</taxon>
        <taxon>Actinopterygii</taxon>
        <taxon>Neopterygii</taxon>
        <taxon>Teleostei</taxon>
        <taxon>Ostariophysi</taxon>
        <taxon>Cypriniformes</taxon>
        <taxon>Cyprinidae</taxon>
        <taxon>Labeoninae</taxon>
        <taxon>Labeonini</taxon>
        <taxon>Cirrhinus</taxon>
    </lineage>
</organism>